<evidence type="ECO:0000313" key="3">
    <source>
        <dbReference type="Proteomes" id="UP001107558"/>
    </source>
</evidence>
<gene>
    <name evidence="2" type="ORF">PVAND_003946</name>
</gene>
<dbReference type="Proteomes" id="UP001107558">
    <property type="component" value="Chromosome 3"/>
</dbReference>
<dbReference type="AlphaFoldDB" id="A0A9J6BVN2"/>
<feature type="transmembrane region" description="Helical" evidence="1">
    <location>
        <begin position="721"/>
        <end position="739"/>
    </location>
</feature>
<evidence type="ECO:0000313" key="2">
    <source>
        <dbReference type="EMBL" id="KAG5673948.1"/>
    </source>
</evidence>
<keyword evidence="1" id="KW-0812">Transmembrane</keyword>
<accession>A0A9J6BVN2</accession>
<name>A0A9J6BVN2_POLVA</name>
<sequence>MNQNHKIVFYDNSQQNEDSTKILLEEINIKETHKKIIEKLFYDLLLKWCELETIDKKNLFDFVEKLETYNFINDENLFTKLSKTANLNETFNFTKISLRLQDNLLEIVDFIIEKEENFEIKYKILKSLMLVLNKKNQNYEEIKIKIIKDIRQIEIKFYSIYKRSLKDIKILTNGKVFELIFLLHEENLLNYQQKLKKFLAKVKQSFGDFWQLAIKNDMKLLLTIANNINLTKGYQIISNFYDFSQVFFDNFEEISYGLLNTDEKKIMNELNELIERKDVDKLKSLIDQSKHINYKLISYHRKQEHNEYQKSFFEKIASDEIFHDIFKKVWEKFNLWNHFEILFKKNGENKSISDYILDSKSDKQLITFLSFASDKNLRKYSEKNFLVLFSAQLCDRIENQTLIEKIIKLMKNPENNSYLKKLRKVLFIYLEEVGNIRIKNEDSLIENLLSMEKSIEIDEILRYIFSYWTNKKQSISELREKILNLYPHFKLLFLIADDEIETFLNIYHEEIQNFKPFTKDLKKHVKSSIRILNFNLLFIAIKTNRKKIIEFLLQIDSFEDFDTFLPDSKNVNEIHHFTASELMKNRNNINLMNFPDKWVTYKVLKKFLDTKISDFDEEFIELDSRFLKKDQLDEICHDCLDEEAKKFENERFLKNIIDRKRIYSSILHYNNSEFSTLLKCCTVYASLYSLFELCMTIEYIDSNSYFTILSFCFFKYLKLVFRMNLILMMMIVFFTLSIGKNYGMKIFPSIDDILEESYEDIRSGNELNLFNIGYTIFYCYSVFIILKFLMTMGFMDFKGILKESKQKHTIEIANKLIEYNKYIENLSEMNSCLRIIFERLIDDEKFLNIGKFYVQKHTRKIFVIINGEKRSIYKFFGTAVEPRVNEETFQEIYNVLKEKGNES</sequence>
<reference evidence="2" key="1">
    <citation type="submission" date="2021-03" db="EMBL/GenBank/DDBJ databases">
        <title>Chromosome level genome of the anhydrobiotic midge Polypedilum vanderplanki.</title>
        <authorList>
            <person name="Yoshida Y."/>
            <person name="Kikawada T."/>
            <person name="Gusev O."/>
        </authorList>
    </citation>
    <scope>NUCLEOTIDE SEQUENCE</scope>
    <source>
        <strain evidence="2">NIAS01</strain>
        <tissue evidence="2">Whole body or cell culture</tissue>
    </source>
</reference>
<comment type="caution">
    <text evidence="2">The sequence shown here is derived from an EMBL/GenBank/DDBJ whole genome shotgun (WGS) entry which is preliminary data.</text>
</comment>
<organism evidence="2 3">
    <name type="scientific">Polypedilum vanderplanki</name>
    <name type="common">Sleeping chironomid midge</name>
    <dbReference type="NCBI Taxonomy" id="319348"/>
    <lineage>
        <taxon>Eukaryota</taxon>
        <taxon>Metazoa</taxon>
        <taxon>Ecdysozoa</taxon>
        <taxon>Arthropoda</taxon>
        <taxon>Hexapoda</taxon>
        <taxon>Insecta</taxon>
        <taxon>Pterygota</taxon>
        <taxon>Neoptera</taxon>
        <taxon>Endopterygota</taxon>
        <taxon>Diptera</taxon>
        <taxon>Nematocera</taxon>
        <taxon>Chironomoidea</taxon>
        <taxon>Chironomidae</taxon>
        <taxon>Chironominae</taxon>
        <taxon>Polypedilum</taxon>
        <taxon>Polypedilum</taxon>
    </lineage>
</organism>
<feature type="transmembrane region" description="Helical" evidence="1">
    <location>
        <begin position="772"/>
        <end position="795"/>
    </location>
</feature>
<dbReference type="EMBL" id="JADBJN010000003">
    <property type="protein sequence ID" value="KAG5673948.1"/>
    <property type="molecule type" value="Genomic_DNA"/>
</dbReference>
<keyword evidence="1" id="KW-0472">Membrane</keyword>
<proteinExistence type="predicted"/>
<keyword evidence="3" id="KW-1185">Reference proteome</keyword>
<evidence type="ECO:0000256" key="1">
    <source>
        <dbReference type="SAM" id="Phobius"/>
    </source>
</evidence>
<protein>
    <submittedName>
        <fullName evidence="2">Uncharacterized protein</fullName>
    </submittedName>
</protein>
<keyword evidence="1" id="KW-1133">Transmembrane helix</keyword>